<comment type="cofactor">
    <cofactor evidence="2">
        <name>Mg(2+)</name>
        <dbReference type="ChEBI" id="CHEBI:18420"/>
    </cofactor>
</comment>
<dbReference type="Proteomes" id="UP000280819">
    <property type="component" value="Unassembled WGS sequence"/>
</dbReference>
<dbReference type="InterPro" id="IPR000489">
    <property type="entry name" value="Pterin-binding_dom"/>
</dbReference>
<comment type="pathway">
    <text evidence="2">Cofactor biosynthesis; tetrahydrofolate biosynthesis; 7,8-dihydrofolate from 2-amino-4-hydroxy-6-hydroxymethyl-7,8-dihydropteridine diphosphate and 4-aminobenzoate: step 1/2.</text>
</comment>
<keyword evidence="2 4" id="KW-0808">Transferase</keyword>
<dbReference type="PANTHER" id="PTHR20941:SF8">
    <property type="entry name" value="INACTIVE DIHYDROPTEROATE SYNTHASE 2"/>
    <property type="match status" value="1"/>
</dbReference>
<dbReference type="PROSITE" id="PS50972">
    <property type="entry name" value="PTERIN_BINDING"/>
    <property type="match status" value="1"/>
</dbReference>
<name>A0A3P1T590_9ACTN</name>
<keyword evidence="2" id="KW-0479">Metal-binding</keyword>
<dbReference type="SUPFAM" id="SSF51717">
    <property type="entry name" value="Dihydropteroate synthetase-like"/>
    <property type="match status" value="1"/>
</dbReference>
<dbReference type="InterPro" id="IPR006390">
    <property type="entry name" value="DHP_synth_dom"/>
</dbReference>
<gene>
    <name evidence="4" type="primary">folP</name>
    <name evidence="4" type="ORF">EII34_09025</name>
</gene>
<dbReference type="InterPro" id="IPR011005">
    <property type="entry name" value="Dihydropteroate_synth-like_sf"/>
</dbReference>
<evidence type="ECO:0000259" key="3">
    <source>
        <dbReference type="PROSITE" id="PS50972"/>
    </source>
</evidence>
<dbReference type="OrthoDB" id="9811744at2"/>
<evidence type="ECO:0000256" key="1">
    <source>
        <dbReference type="ARBA" id="ARBA00009503"/>
    </source>
</evidence>
<dbReference type="GO" id="GO:0005829">
    <property type="term" value="C:cytosol"/>
    <property type="evidence" value="ECO:0007669"/>
    <property type="project" value="TreeGrafter"/>
</dbReference>
<dbReference type="PROSITE" id="PS00792">
    <property type="entry name" value="DHPS_1"/>
    <property type="match status" value="1"/>
</dbReference>
<comment type="similarity">
    <text evidence="1 2">Belongs to the DHPS family.</text>
</comment>
<proteinExistence type="inferred from homology"/>
<sequence length="284" mass="30065">MGAVFDRLGLERHVAVMAIVNRTRDSFFDAGRTFELAPAVEAALAAIAAGAEIIDIGGVPFSPDAREVSTAEEIDRVVPVVEAVTARSDVLVSVDTFRSEVAAAAIDAGAAIINDTSGLADPALAPLAARTGAGLVITHSLAAPRTHLPRPHYDDVVAEVRDHLAERVARAEAAGVQRSQLVVDPGPDLNKNTRHTLDLIGHLDEFATLGLPVLAACSNKDFIGETLDRPKPQRLAGSLAAAAWCITRGARILRVHDVAAHVDLARMTEALLGWRDPAHLRHNT</sequence>
<dbReference type="GO" id="GO:0046872">
    <property type="term" value="F:metal ion binding"/>
    <property type="evidence" value="ECO:0007669"/>
    <property type="project" value="UniProtKB-KW"/>
</dbReference>
<comment type="caution">
    <text evidence="4">The sequence shown here is derived from an EMBL/GenBank/DDBJ whole genome shotgun (WGS) entry which is preliminary data.</text>
</comment>
<dbReference type="InterPro" id="IPR045031">
    <property type="entry name" value="DHP_synth-like"/>
</dbReference>
<dbReference type="NCBIfam" id="TIGR01496">
    <property type="entry name" value="DHPS"/>
    <property type="match status" value="1"/>
</dbReference>
<protein>
    <recommendedName>
        <fullName evidence="2">Dihydropteroate synthase</fullName>
        <shortName evidence="2">DHPS</shortName>
        <ecNumber evidence="2">2.5.1.15</ecNumber>
    </recommendedName>
    <alternativeName>
        <fullName evidence="2">Dihydropteroate pyrophosphorylase</fullName>
    </alternativeName>
</protein>
<comment type="function">
    <text evidence="2">Catalyzes the condensation of para-aminobenzoate (pABA) with 6-hydroxymethyl-7,8-dihydropterin diphosphate (DHPt-PP) to form 7,8-dihydropteroate (H2Pte), the immediate precursor of folate derivatives.</text>
</comment>
<feature type="domain" description="Pterin-binding" evidence="3">
    <location>
        <begin position="14"/>
        <end position="266"/>
    </location>
</feature>
<organism evidence="4 5">
    <name type="scientific">Arachnia propionica</name>
    <dbReference type="NCBI Taxonomy" id="1750"/>
    <lineage>
        <taxon>Bacteria</taxon>
        <taxon>Bacillati</taxon>
        <taxon>Actinomycetota</taxon>
        <taxon>Actinomycetes</taxon>
        <taxon>Propionibacteriales</taxon>
        <taxon>Propionibacteriaceae</taxon>
        <taxon>Arachnia</taxon>
    </lineage>
</organism>
<evidence type="ECO:0000313" key="5">
    <source>
        <dbReference type="Proteomes" id="UP000280819"/>
    </source>
</evidence>
<dbReference type="GO" id="GO:0004156">
    <property type="term" value="F:dihydropteroate synthase activity"/>
    <property type="evidence" value="ECO:0007669"/>
    <property type="project" value="UniProtKB-EC"/>
</dbReference>
<evidence type="ECO:0000256" key="2">
    <source>
        <dbReference type="RuleBase" id="RU361205"/>
    </source>
</evidence>
<keyword evidence="2" id="KW-0289">Folate biosynthesis</keyword>
<keyword evidence="2" id="KW-0460">Magnesium</keyword>
<accession>A0A3P1T590</accession>
<dbReference type="PANTHER" id="PTHR20941">
    <property type="entry name" value="FOLATE SYNTHESIS PROTEINS"/>
    <property type="match status" value="1"/>
</dbReference>
<dbReference type="Pfam" id="PF00809">
    <property type="entry name" value="Pterin_bind"/>
    <property type="match status" value="1"/>
</dbReference>
<dbReference type="GO" id="GO:0046656">
    <property type="term" value="P:folic acid biosynthetic process"/>
    <property type="evidence" value="ECO:0007669"/>
    <property type="project" value="UniProtKB-KW"/>
</dbReference>
<dbReference type="UniPathway" id="UPA00077">
    <property type="reaction ID" value="UER00156"/>
</dbReference>
<dbReference type="EMBL" id="RQZG01000009">
    <property type="protein sequence ID" value="RRD04677.1"/>
    <property type="molecule type" value="Genomic_DNA"/>
</dbReference>
<dbReference type="EC" id="2.5.1.15" evidence="2"/>
<dbReference type="Gene3D" id="3.20.20.20">
    <property type="entry name" value="Dihydropteroate synthase-like"/>
    <property type="match status" value="1"/>
</dbReference>
<reference evidence="4 5" key="1">
    <citation type="submission" date="2018-11" db="EMBL/GenBank/DDBJ databases">
        <title>Genomes From Bacteria Associated with the Canine Oral Cavity: a Test Case for Automated Genome-Based Taxonomic Assignment.</title>
        <authorList>
            <person name="Coil D.A."/>
            <person name="Jospin G."/>
            <person name="Darling A.E."/>
            <person name="Wallis C."/>
            <person name="Davis I.J."/>
            <person name="Harris S."/>
            <person name="Eisen J.A."/>
            <person name="Holcombe L.J."/>
            <person name="O'Flynn C."/>
        </authorList>
    </citation>
    <scope>NUCLEOTIDE SEQUENCE [LARGE SCALE GENOMIC DNA]</scope>
    <source>
        <strain evidence="4 5">OH887_COT-365</strain>
    </source>
</reference>
<dbReference type="AlphaFoldDB" id="A0A3P1T590"/>
<dbReference type="GO" id="GO:0046654">
    <property type="term" value="P:tetrahydrofolate biosynthetic process"/>
    <property type="evidence" value="ECO:0007669"/>
    <property type="project" value="UniProtKB-UniPathway"/>
</dbReference>
<evidence type="ECO:0000313" key="4">
    <source>
        <dbReference type="EMBL" id="RRD04677.1"/>
    </source>
</evidence>